<sequence length="229" mass="24375">MGPRMTENTEHSAPDRSETATPDRPRLLRRGMWLNGILIVWNIVEGIIGVTAGLLAGSVALLGFSIDSGIEVLSAAFVWWRLRAELHGETGDSAEELEERTERIAGGLLLLLATYLVIDAGRRLLGAGPEAGESTIGIVLTALSLVVMPVLGWLKLRTAKELGSGALRADAFETITCAWLSLTTLIGLSLNAILGWSGADPVAAMVIVPLIVREGLEALRGEDEDQDGD</sequence>
<accession>A0A517Z0L2</accession>
<dbReference type="GO" id="GO:0008324">
    <property type="term" value="F:monoatomic cation transmembrane transporter activity"/>
    <property type="evidence" value="ECO:0007669"/>
    <property type="project" value="InterPro"/>
</dbReference>
<reference evidence="14 15" key="1">
    <citation type="submission" date="2019-02" db="EMBL/GenBank/DDBJ databases">
        <title>Deep-cultivation of Planctomycetes and their phenomic and genomic characterization uncovers novel biology.</title>
        <authorList>
            <person name="Wiegand S."/>
            <person name="Jogler M."/>
            <person name="Boedeker C."/>
            <person name="Pinto D."/>
            <person name="Vollmers J."/>
            <person name="Rivas-Marin E."/>
            <person name="Kohn T."/>
            <person name="Peeters S.H."/>
            <person name="Heuer A."/>
            <person name="Rast P."/>
            <person name="Oberbeckmann S."/>
            <person name="Bunk B."/>
            <person name="Jeske O."/>
            <person name="Meyerdierks A."/>
            <person name="Storesund J.E."/>
            <person name="Kallscheuer N."/>
            <person name="Luecker S."/>
            <person name="Lage O.M."/>
            <person name="Pohl T."/>
            <person name="Merkel B.J."/>
            <person name="Hornburger P."/>
            <person name="Mueller R.-W."/>
            <person name="Bruemmer F."/>
            <person name="Labrenz M."/>
            <person name="Spormann A.M."/>
            <person name="Op den Camp H."/>
            <person name="Overmann J."/>
            <person name="Amann R."/>
            <person name="Jetten M.S.M."/>
            <person name="Mascher T."/>
            <person name="Medema M.H."/>
            <person name="Devos D.P."/>
            <person name="Kaster A.-K."/>
            <person name="Ovreas L."/>
            <person name="Rohde M."/>
            <person name="Galperin M.Y."/>
            <person name="Jogler C."/>
        </authorList>
    </citation>
    <scope>NUCLEOTIDE SEQUENCE [LARGE SCALE GENOMIC DNA]</scope>
    <source>
        <strain evidence="14 15">Mal4</strain>
    </source>
</reference>
<dbReference type="SUPFAM" id="SSF161111">
    <property type="entry name" value="Cation efflux protein transmembrane domain-like"/>
    <property type="match status" value="1"/>
</dbReference>
<dbReference type="PANTHER" id="PTHR31937">
    <property type="entry name" value="TRANSMEMBRANE PROTEIN 163"/>
    <property type="match status" value="1"/>
</dbReference>
<evidence type="ECO:0000256" key="6">
    <source>
        <dbReference type="ARBA" id="ARBA00022833"/>
    </source>
</evidence>
<dbReference type="PANTHER" id="PTHR31937:SF2">
    <property type="entry name" value="TRANSMEMBRANE PROTEIN 163"/>
    <property type="match status" value="1"/>
</dbReference>
<evidence type="ECO:0000256" key="2">
    <source>
        <dbReference type="ARBA" id="ARBA00004644"/>
    </source>
</evidence>
<dbReference type="AlphaFoldDB" id="A0A517Z0L2"/>
<dbReference type="InterPro" id="IPR026765">
    <property type="entry name" value="Tmem163"/>
</dbReference>
<keyword evidence="10" id="KW-0968">Cytoplasmic vesicle</keyword>
<feature type="region of interest" description="Disordered" evidence="11">
    <location>
        <begin position="1"/>
        <end position="23"/>
    </location>
</feature>
<name>A0A517Z0L2_9PLAN</name>
<dbReference type="EMBL" id="CP036275">
    <property type="protein sequence ID" value="QDU36024.1"/>
    <property type="molecule type" value="Genomic_DNA"/>
</dbReference>
<gene>
    <name evidence="14" type="ORF">Mal4_03070</name>
</gene>
<feature type="transmembrane region" description="Helical" evidence="12">
    <location>
        <begin position="61"/>
        <end position="80"/>
    </location>
</feature>
<dbReference type="InterPro" id="IPR058533">
    <property type="entry name" value="Cation_efflux_TM"/>
</dbReference>
<evidence type="ECO:0000313" key="15">
    <source>
        <dbReference type="Proteomes" id="UP000320496"/>
    </source>
</evidence>
<keyword evidence="8" id="KW-0770">Synapse</keyword>
<evidence type="ECO:0000256" key="10">
    <source>
        <dbReference type="ARBA" id="ARBA00023329"/>
    </source>
</evidence>
<keyword evidence="6" id="KW-0862">Zinc</keyword>
<dbReference type="Gene3D" id="1.20.1510.10">
    <property type="entry name" value="Cation efflux protein transmembrane domain"/>
    <property type="match status" value="1"/>
</dbReference>
<keyword evidence="15" id="KW-1185">Reference proteome</keyword>
<dbReference type="GO" id="GO:0031410">
    <property type="term" value="C:cytoplasmic vesicle"/>
    <property type="evidence" value="ECO:0007669"/>
    <property type="project" value="UniProtKB-KW"/>
</dbReference>
<feature type="transmembrane region" description="Helical" evidence="12">
    <location>
        <begin position="138"/>
        <end position="156"/>
    </location>
</feature>
<evidence type="ECO:0000256" key="5">
    <source>
        <dbReference type="ARBA" id="ARBA00022753"/>
    </source>
</evidence>
<evidence type="ECO:0000259" key="13">
    <source>
        <dbReference type="Pfam" id="PF01545"/>
    </source>
</evidence>
<feature type="transmembrane region" description="Helical" evidence="12">
    <location>
        <begin position="33"/>
        <end position="55"/>
    </location>
</feature>
<evidence type="ECO:0000256" key="3">
    <source>
        <dbReference type="ARBA" id="ARBA00008731"/>
    </source>
</evidence>
<dbReference type="Pfam" id="PF01545">
    <property type="entry name" value="Cation_efflux"/>
    <property type="match status" value="1"/>
</dbReference>
<dbReference type="InterPro" id="IPR027469">
    <property type="entry name" value="Cation_efflux_TMD_sf"/>
</dbReference>
<organism evidence="14 15">
    <name type="scientific">Maioricimonas rarisocia</name>
    <dbReference type="NCBI Taxonomy" id="2528026"/>
    <lineage>
        <taxon>Bacteria</taxon>
        <taxon>Pseudomonadati</taxon>
        <taxon>Planctomycetota</taxon>
        <taxon>Planctomycetia</taxon>
        <taxon>Planctomycetales</taxon>
        <taxon>Planctomycetaceae</taxon>
        <taxon>Maioricimonas</taxon>
    </lineage>
</organism>
<feature type="compositionally biased region" description="Basic and acidic residues" evidence="11">
    <location>
        <begin position="7"/>
        <end position="23"/>
    </location>
</feature>
<keyword evidence="4 12" id="KW-0812">Transmembrane</keyword>
<dbReference type="KEGG" id="mri:Mal4_03070"/>
<comment type="similarity">
    <text evidence="3">Belongs to the TMEM163 family.</text>
</comment>
<protein>
    <submittedName>
        <fullName evidence="14">Cation efflux family protein</fullName>
    </submittedName>
</protein>
<keyword evidence="7 12" id="KW-1133">Transmembrane helix</keyword>
<comment type="subcellular location">
    <subcellularLocation>
        <location evidence="2">Cytoplasmic vesicle</location>
        <location evidence="2">Secretory vesicle</location>
        <location evidence="2">Synaptic vesicle membrane</location>
        <topology evidence="2">Multi-pass membrane protein</topology>
    </subcellularLocation>
    <subcellularLocation>
        <location evidence="1">Early endosome membrane</location>
    </subcellularLocation>
</comment>
<feature type="transmembrane region" description="Helical" evidence="12">
    <location>
        <begin position="101"/>
        <end position="118"/>
    </location>
</feature>
<evidence type="ECO:0000313" key="14">
    <source>
        <dbReference type="EMBL" id="QDU36024.1"/>
    </source>
</evidence>
<dbReference type="Proteomes" id="UP000320496">
    <property type="component" value="Chromosome"/>
</dbReference>
<evidence type="ECO:0000256" key="9">
    <source>
        <dbReference type="ARBA" id="ARBA00023136"/>
    </source>
</evidence>
<evidence type="ECO:0000256" key="7">
    <source>
        <dbReference type="ARBA" id="ARBA00022989"/>
    </source>
</evidence>
<evidence type="ECO:0000256" key="1">
    <source>
        <dbReference type="ARBA" id="ARBA00004146"/>
    </source>
</evidence>
<feature type="domain" description="Cation efflux protein transmembrane" evidence="13">
    <location>
        <begin position="39"/>
        <end position="220"/>
    </location>
</feature>
<proteinExistence type="inferred from homology"/>
<keyword evidence="5" id="KW-0967">Endosome</keyword>
<dbReference type="GO" id="GO:0016020">
    <property type="term" value="C:membrane"/>
    <property type="evidence" value="ECO:0007669"/>
    <property type="project" value="InterPro"/>
</dbReference>
<evidence type="ECO:0000256" key="12">
    <source>
        <dbReference type="SAM" id="Phobius"/>
    </source>
</evidence>
<evidence type="ECO:0000256" key="4">
    <source>
        <dbReference type="ARBA" id="ARBA00022692"/>
    </source>
</evidence>
<evidence type="ECO:0000256" key="11">
    <source>
        <dbReference type="SAM" id="MobiDB-lite"/>
    </source>
</evidence>
<keyword evidence="9 12" id="KW-0472">Membrane</keyword>
<evidence type="ECO:0000256" key="8">
    <source>
        <dbReference type="ARBA" id="ARBA00023018"/>
    </source>
</evidence>
<feature type="transmembrane region" description="Helical" evidence="12">
    <location>
        <begin position="177"/>
        <end position="196"/>
    </location>
</feature>